<evidence type="ECO:0000313" key="2">
    <source>
        <dbReference type="Proteomes" id="UP001163321"/>
    </source>
</evidence>
<comment type="caution">
    <text evidence="1">The sequence shown here is derived from an EMBL/GenBank/DDBJ whole genome shotgun (WGS) entry which is preliminary data.</text>
</comment>
<dbReference type="Proteomes" id="UP001163321">
    <property type="component" value="Chromosome 1"/>
</dbReference>
<gene>
    <name evidence="1" type="ORF">PsorP6_002205</name>
</gene>
<protein>
    <submittedName>
        <fullName evidence="1">Uncharacterized protein</fullName>
    </submittedName>
</protein>
<evidence type="ECO:0000313" key="1">
    <source>
        <dbReference type="EMBL" id="KAI9922168.1"/>
    </source>
</evidence>
<reference evidence="1 2" key="1">
    <citation type="journal article" date="2022" name="bioRxiv">
        <title>The genome of the oomycete Peronosclerospora sorghi, a cosmopolitan pathogen of maize and sorghum, is inflated with dispersed pseudogenes.</title>
        <authorList>
            <person name="Fletcher K."/>
            <person name="Martin F."/>
            <person name="Isakeit T."/>
            <person name="Cavanaugh K."/>
            <person name="Magill C."/>
            <person name="Michelmore R."/>
        </authorList>
    </citation>
    <scope>NUCLEOTIDE SEQUENCE [LARGE SCALE GENOMIC DNA]</scope>
    <source>
        <strain evidence="1">P6</strain>
    </source>
</reference>
<sequence length="86" mass="9870">MVHVHFSGNLLVFVVDFSWGCQRIVNQEGLNCWIFAKECLDPLEMGADPVELLLDRQIKYPDVLDYAYKTLEMIHLSSPVALGFLR</sequence>
<name>A0ACC0WVM8_9STRA</name>
<keyword evidence="2" id="KW-1185">Reference proteome</keyword>
<accession>A0ACC0WVM8</accession>
<proteinExistence type="predicted"/>
<organism evidence="1 2">
    <name type="scientific">Peronosclerospora sorghi</name>
    <dbReference type="NCBI Taxonomy" id="230839"/>
    <lineage>
        <taxon>Eukaryota</taxon>
        <taxon>Sar</taxon>
        <taxon>Stramenopiles</taxon>
        <taxon>Oomycota</taxon>
        <taxon>Peronosporomycetes</taxon>
        <taxon>Peronosporales</taxon>
        <taxon>Peronosporaceae</taxon>
        <taxon>Peronosclerospora</taxon>
    </lineage>
</organism>
<dbReference type="EMBL" id="CM047580">
    <property type="protein sequence ID" value="KAI9922168.1"/>
    <property type="molecule type" value="Genomic_DNA"/>
</dbReference>